<organism evidence="1 2">
    <name type="scientific">Macrosiphum euphorbiae</name>
    <name type="common">potato aphid</name>
    <dbReference type="NCBI Taxonomy" id="13131"/>
    <lineage>
        <taxon>Eukaryota</taxon>
        <taxon>Metazoa</taxon>
        <taxon>Ecdysozoa</taxon>
        <taxon>Arthropoda</taxon>
        <taxon>Hexapoda</taxon>
        <taxon>Insecta</taxon>
        <taxon>Pterygota</taxon>
        <taxon>Neoptera</taxon>
        <taxon>Paraneoptera</taxon>
        <taxon>Hemiptera</taxon>
        <taxon>Sternorrhyncha</taxon>
        <taxon>Aphidomorpha</taxon>
        <taxon>Aphidoidea</taxon>
        <taxon>Aphididae</taxon>
        <taxon>Macrosiphini</taxon>
        <taxon>Macrosiphum</taxon>
    </lineage>
</organism>
<proteinExistence type="predicted"/>
<keyword evidence="2" id="KW-1185">Reference proteome</keyword>
<sequence>MVFDTDKFISCIQSNPSIWEMGSKEYMDKFIKQKSWLNIGETMYPDWTEQPESEKENKGKQNSIMLYFTFLP</sequence>
<accession>A0AAV0XQQ3</accession>
<evidence type="ECO:0008006" key="3">
    <source>
        <dbReference type="Google" id="ProtNLM"/>
    </source>
</evidence>
<evidence type="ECO:0000313" key="2">
    <source>
        <dbReference type="Proteomes" id="UP001160148"/>
    </source>
</evidence>
<dbReference type="AlphaFoldDB" id="A0AAV0XQQ3"/>
<name>A0AAV0XQQ3_9HEMI</name>
<comment type="caution">
    <text evidence="1">The sequence shown here is derived from an EMBL/GenBank/DDBJ whole genome shotgun (WGS) entry which is preliminary data.</text>
</comment>
<dbReference type="EMBL" id="CARXXK010000046">
    <property type="protein sequence ID" value="CAI6369762.1"/>
    <property type="molecule type" value="Genomic_DNA"/>
</dbReference>
<reference evidence="1 2" key="1">
    <citation type="submission" date="2023-01" db="EMBL/GenBank/DDBJ databases">
        <authorList>
            <person name="Whitehead M."/>
        </authorList>
    </citation>
    <scope>NUCLEOTIDE SEQUENCE [LARGE SCALE GENOMIC DNA]</scope>
</reference>
<dbReference type="Proteomes" id="UP001160148">
    <property type="component" value="Unassembled WGS sequence"/>
</dbReference>
<protein>
    <recommendedName>
        <fullName evidence="3">Ycf15</fullName>
    </recommendedName>
</protein>
<evidence type="ECO:0000313" key="1">
    <source>
        <dbReference type="EMBL" id="CAI6369762.1"/>
    </source>
</evidence>
<gene>
    <name evidence="1" type="ORF">MEUPH1_LOCUS23961</name>
</gene>